<feature type="binding site" evidence="12">
    <location>
        <begin position="122"/>
        <end position="126"/>
    </location>
    <ligand>
        <name>UDP-N-acetyl-alpha-D-glucosamine</name>
        <dbReference type="ChEBI" id="CHEBI:57705"/>
    </ligand>
</feature>
<evidence type="ECO:0000313" key="14">
    <source>
        <dbReference type="EMBL" id="EEG30780.1"/>
    </source>
</evidence>
<comment type="similarity">
    <text evidence="10 12">Belongs to the EPSP synthase family. MurA subfamily.</text>
</comment>
<gene>
    <name evidence="12 14" type="primary">murA</name>
    <name evidence="14" type="ORF">CLOSTMETH_01534</name>
</gene>
<reference evidence="14 15" key="1">
    <citation type="submission" date="2009-01" db="EMBL/GenBank/DDBJ databases">
        <authorList>
            <person name="Fulton L."/>
            <person name="Clifton S."/>
            <person name="Fulton B."/>
            <person name="Xu J."/>
            <person name="Minx P."/>
            <person name="Pepin K.H."/>
            <person name="Johnson M."/>
            <person name="Bhonagiri V."/>
            <person name="Nash W.E."/>
            <person name="Mardis E.R."/>
            <person name="Wilson R.K."/>
        </authorList>
    </citation>
    <scope>NUCLEOTIDE SEQUENCE [LARGE SCALE GENOMIC DNA]</scope>
    <source>
        <strain evidence="14 15">DSM 5476</strain>
    </source>
</reference>
<comment type="pathway">
    <text evidence="2 12">Cell wall biogenesis; peptidoglycan biosynthesis.</text>
</comment>
<dbReference type="eggNOG" id="COG0766">
    <property type="taxonomic scope" value="Bacteria"/>
</dbReference>
<evidence type="ECO:0000256" key="12">
    <source>
        <dbReference type="HAMAP-Rule" id="MF_00111"/>
    </source>
</evidence>
<dbReference type="EC" id="2.5.1.7" evidence="12"/>
<proteinExistence type="inferred from homology"/>
<dbReference type="HAMAP" id="MF_00111">
    <property type="entry name" value="MurA"/>
    <property type="match status" value="1"/>
</dbReference>
<dbReference type="EMBL" id="ACEC01000052">
    <property type="protein sequence ID" value="EEG30780.1"/>
    <property type="molecule type" value="Genomic_DNA"/>
</dbReference>
<comment type="function">
    <text evidence="12">Cell wall formation. Adds enolpyruvyl to UDP-N-acetylglucosamine.</text>
</comment>
<feature type="binding site" evidence="12">
    <location>
        <position position="93"/>
    </location>
    <ligand>
        <name>UDP-N-acetyl-alpha-D-glucosamine</name>
        <dbReference type="ChEBI" id="CHEBI:57705"/>
    </ligand>
</feature>
<dbReference type="PANTHER" id="PTHR43783">
    <property type="entry name" value="UDP-N-ACETYLGLUCOSAMINE 1-CARBOXYVINYLTRANSFERASE"/>
    <property type="match status" value="1"/>
</dbReference>
<dbReference type="CDD" id="cd01555">
    <property type="entry name" value="UdpNAET"/>
    <property type="match status" value="1"/>
</dbReference>
<evidence type="ECO:0000256" key="5">
    <source>
        <dbReference type="ARBA" id="ARBA00022679"/>
    </source>
</evidence>
<feature type="active site" description="Proton donor" evidence="12">
    <location>
        <position position="117"/>
    </location>
</feature>
<dbReference type="NCBIfam" id="NF006873">
    <property type="entry name" value="PRK09369.1"/>
    <property type="match status" value="1"/>
</dbReference>
<dbReference type="GO" id="GO:0005737">
    <property type="term" value="C:cytoplasm"/>
    <property type="evidence" value="ECO:0007669"/>
    <property type="project" value="UniProtKB-SubCell"/>
</dbReference>
<dbReference type="Gene3D" id="3.65.10.10">
    <property type="entry name" value="Enolpyruvate transferase domain"/>
    <property type="match status" value="2"/>
</dbReference>
<dbReference type="InterPro" id="IPR001986">
    <property type="entry name" value="Enolpyruvate_Tfrase_dom"/>
</dbReference>
<dbReference type="UniPathway" id="UPA00219"/>
<dbReference type="AlphaFoldDB" id="C0ECG4"/>
<dbReference type="GO" id="GO:0008760">
    <property type="term" value="F:UDP-N-acetylglucosamine 1-carboxyvinyltransferase activity"/>
    <property type="evidence" value="ECO:0007669"/>
    <property type="project" value="UniProtKB-UniRule"/>
</dbReference>
<comment type="catalytic activity">
    <reaction evidence="11 12">
        <text>phosphoenolpyruvate + UDP-N-acetyl-alpha-D-glucosamine = UDP-N-acetyl-3-O-(1-carboxyvinyl)-alpha-D-glucosamine + phosphate</text>
        <dbReference type="Rhea" id="RHEA:18681"/>
        <dbReference type="ChEBI" id="CHEBI:43474"/>
        <dbReference type="ChEBI" id="CHEBI:57705"/>
        <dbReference type="ChEBI" id="CHEBI:58702"/>
        <dbReference type="ChEBI" id="CHEBI:68483"/>
        <dbReference type="EC" id="2.5.1.7"/>
    </reaction>
</comment>
<evidence type="ECO:0000256" key="6">
    <source>
        <dbReference type="ARBA" id="ARBA00022960"/>
    </source>
</evidence>
<feature type="binding site" evidence="12">
    <location>
        <begin position="22"/>
        <end position="23"/>
    </location>
    <ligand>
        <name>phosphoenolpyruvate</name>
        <dbReference type="ChEBI" id="CHEBI:58702"/>
    </ligand>
</feature>
<organism evidence="14 15">
    <name type="scientific">[Clostridium] methylpentosum DSM 5476</name>
    <dbReference type="NCBI Taxonomy" id="537013"/>
    <lineage>
        <taxon>Bacteria</taxon>
        <taxon>Bacillati</taxon>
        <taxon>Bacillota</taxon>
        <taxon>Clostridia</taxon>
        <taxon>Eubacteriales</taxon>
        <taxon>Oscillospiraceae</taxon>
        <taxon>Oscillospiraceae incertae sedis</taxon>
    </lineage>
</organism>
<keyword evidence="6 12" id="KW-0133">Cell shape</keyword>
<evidence type="ECO:0000256" key="2">
    <source>
        <dbReference type="ARBA" id="ARBA00004752"/>
    </source>
</evidence>
<evidence type="ECO:0000256" key="7">
    <source>
        <dbReference type="ARBA" id="ARBA00022984"/>
    </source>
</evidence>
<evidence type="ECO:0000256" key="8">
    <source>
        <dbReference type="ARBA" id="ARBA00023306"/>
    </source>
</evidence>
<dbReference type="GO" id="GO:0008360">
    <property type="term" value="P:regulation of cell shape"/>
    <property type="evidence" value="ECO:0007669"/>
    <property type="project" value="UniProtKB-KW"/>
</dbReference>
<dbReference type="InterPro" id="IPR013792">
    <property type="entry name" value="RNA3'P_cycl/enolpyr_Trfase_a/b"/>
</dbReference>
<feature type="binding site" evidence="12">
    <location>
        <position position="327"/>
    </location>
    <ligand>
        <name>UDP-N-acetyl-alpha-D-glucosamine</name>
        <dbReference type="ChEBI" id="CHEBI:57705"/>
    </ligand>
</feature>
<dbReference type="InterPro" id="IPR005750">
    <property type="entry name" value="UDP_GlcNAc_COvinyl_MurA"/>
</dbReference>
<feature type="modified residue" description="2-(S-cysteinyl)pyruvic acid O-phosphothioketal" evidence="12">
    <location>
        <position position="117"/>
    </location>
</feature>
<feature type="binding site" evidence="12">
    <location>
        <position position="305"/>
    </location>
    <ligand>
        <name>UDP-N-acetyl-alpha-D-glucosamine</name>
        <dbReference type="ChEBI" id="CHEBI:57705"/>
    </ligand>
</feature>
<dbReference type="GO" id="GO:0071555">
    <property type="term" value="P:cell wall organization"/>
    <property type="evidence" value="ECO:0007669"/>
    <property type="project" value="UniProtKB-KW"/>
</dbReference>
<evidence type="ECO:0000256" key="4">
    <source>
        <dbReference type="ARBA" id="ARBA00022618"/>
    </source>
</evidence>
<dbReference type="GO" id="GO:0009252">
    <property type="term" value="P:peptidoglycan biosynthetic process"/>
    <property type="evidence" value="ECO:0007669"/>
    <property type="project" value="UniProtKB-UniRule"/>
</dbReference>
<dbReference type="Proteomes" id="UP000003340">
    <property type="component" value="Unassembled WGS sequence"/>
</dbReference>
<evidence type="ECO:0000256" key="3">
    <source>
        <dbReference type="ARBA" id="ARBA00022490"/>
    </source>
</evidence>
<dbReference type="NCBIfam" id="NF009470">
    <property type="entry name" value="PRK12830.1"/>
    <property type="match status" value="1"/>
</dbReference>
<keyword evidence="15" id="KW-1185">Reference proteome</keyword>
<keyword evidence="9 12" id="KW-0961">Cell wall biogenesis/degradation</keyword>
<evidence type="ECO:0000256" key="10">
    <source>
        <dbReference type="ARBA" id="ARBA00038367"/>
    </source>
</evidence>
<dbReference type="SUPFAM" id="SSF55205">
    <property type="entry name" value="EPT/RTPC-like"/>
    <property type="match status" value="1"/>
</dbReference>
<dbReference type="InterPro" id="IPR050068">
    <property type="entry name" value="MurA_subfamily"/>
</dbReference>
<dbReference type="FunFam" id="3.65.10.10:FF:000001">
    <property type="entry name" value="UDP-N-acetylglucosamine 1-carboxyvinyltransferase"/>
    <property type="match status" value="1"/>
</dbReference>
<dbReference type="GO" id="GO:0019277">
    <property type="term" value="P:UDP-N-acetylgalactosamine biosynthetic process"/>
    <property type="evidence" value="ECO:0007669"/>
    <property type="project" value="InterPro"/>
</dbReference>
<accession>C0ECG4</accession>
<evidence type="ECO:0000313" key="15">
    <source>
        <dbReference type="Proteomes" id="UP000003340"/>
    </source>
</evidence>
<comment type="subcellular location">
    <subcellularLocation>
        <location evidence="1 12">Cytoplasm</location>
    </subcellularLocation>
</comment>
<keyword evidence="5 12" id="KW-0808">Transferase</keyword>
<evidence type="ECO:0000256" key="11">
    <source>
        <dbReference type="ARBA" id="ARBA00047527"/>
    </source>
</evidence>
<dbReference type="STRING" id="537013.CLOSTMETH_01534"/>
<name>C0ECG4_9FIRM</name>
<evidence type="ECO:0000256" key="1">
    <source>
        <dbReference type="ARBA" id="ARBA00004496"/>
    </source>
</evidence>
<dbReference type="Pfam" id="PF00275">
    <property type="entry name" value="EPSP_synthase"/>
    <property type="match status" value="1"/>
</dbReference>
<keyword evidence="8 12" id="KW-0131">Cell cycle</keyword>
<keyword evidence="4 12" id="KW-0132">Cell division</keyword>
<dbReference type="PANTHER" id="PTHR43783:SF2">
    <property type="entry name" value="UDP-N-ACETYLGLUCOSAMINE 1-CARBOXYVINYLTRANSFERASE 2"/>
    <property type="match status" value="1"/>
</dbReference>
<evidence type="ECO:0000259" key="13">
    <source>
        <dbReference type="Pfam" id="PF00275"/>
    </source>
</evidence>
<evidence type="ECO:0000256" key="9">
    <source>
        <dbReference type="ARBA" id="ARBA00023316"/>
    </source>
</evidence>
<sequence>MDKFVINGGNRLVGEVEISGAKNAAVAIIPATILAEGPCRIENLPNISDVSISFDILREMGATVKTINKNTVEIDTTHVSNPVVPYEMAKHMRASYYFLGALLGRFKRASVAMPGGCDFGVRPIDQHLKGFKSLGAEYSIDYGMIDVTADQLIGSQVYFDVVSVGATINVLLAAVRAKGLTIIENAAKEPHIVDLANFLNSMGAEIMGAGTDVIKIRGVDHLRSTSYSIIPDQIEAGTYMVMAAATKGDVLVKNVIPKHLESITAKLEKMGVEVTEYDDSVRVVSNGKLQKTSVKTLPHPGFPTDMQPQITTLLTLAEGTSIVTEGVWDNRFKYVDELRRMGADISVDGKVAVIEGCGSLTAAPVRATDLRAGAAMVIAALAAQGTTEIEDIYHIERGYEEIVNKLRSLGADIKKISIPGTVLKKAL</sequence>
<dbReference type="NCBIfam" id="TIGR01072">
    <property type="entry name" value="murA"/>
    <property type="match status" value="1"/>
</dbReference>
<dbReference type="HOGENOM" id="CLU_027387_0_0_9"/>
<comment type="caution">
    <text evidence="12">Lacks conserved residue(s) required for the propagation of feature annotation.</text>
</comment>
<dbReference type="GO" id="GO:0051301">
    <property type="term" value="P:cell division"/>
    <property type="evidence" value="ECO:0007669"/>
    <property type="project" value="UniProtKB-KW"/>
</dbReference>
<dbReference type="InterPro" id="IPR036968">
    <property type="entry name" value="Enolpyruvate_Tfrase_sf"/>
</dbReference>
<keyword evidence="3 12" id="KW-0963">Cytoplasm</keyword>
<keyword evidence="7 12" id="KW-0573">Peptidoglycan synthesis</keyword>
<reference evidence="14 15" key="2">
    <citation type="submission" date="2009-02" db="EMBL/GenBank/DDBJ databases">
        <title>Draft genome sequence of Clostridium methylpentosum (DSM 5476).</title>
        <authorList>
            <person name="Sudarsanam P."/>
            <person name="Ley R."/>
            <person name="Guruge J."/>
            <person name="Turnbaugh P.J."/>
            <person name="Mahowald M."/>
            <person name="Liep D."/>
            <person name="Gordon J."/>
        </authorList>
    </citation>
    <scope>NUCLEOTIDE SEQUENCE [LARGE SCALE GENOMIC DNA]</scope>
    <source>
        <strain evidence="14 15">DSM 5476</strain>
    </source>
</reference>
<feature type="domain" description="Enolpyruvate transferase" evidence="13">
    <location>
        <begin position="7"/>
        <end position="406"/>
    </location>
</feature>
<comment type="caution">
    <text evidence="14">The sequence shown here is derived from an EMBL/GenBank/DDBJ whole genome shotgun (WGS) entry which is preliminary data.</text>
</comment>
<protein>
    <recommendedName>
        <fullName evidence="12">UDP-N-acetylglucosamine 1-carboxyvinyltransferase</fullName>
        <ecNumber evidence="12">2.5.1.7</ecNumber>
    </recommendedName>
    <alternativeName>
        <fullName evidence="12">Enoylpyruvate transferase</fullName>
    </alternativeName>
    <alternativeName>
        <fullName evidence="12">UDP-N-acetylglucosamine enolpyruvyl transferase</fullName>
        <shortName evidence="12">EPT</shortName>
    </alternativeName>
</protein>
<keyword evidence="12" id="KW-0670">Pyruvate</keyword>